<comment type="caution">
    <text evidence="1">The sequence shown here is derived from an EMBL/GenBank/DDBJ whole genome shotgun (WGS) entry which is preliminary data.</text>
</comment>
<dbReference type="EMBL" id="RHLQ01000084">
    <property type="protein sequence ID" value="RNC95428.1"/>
    <property type="molecule type" value="Genomic_DNA"/>
</dbReference>
<organism evidence="1 2">
    <name type="scientific">Lysinibacillus halotolerans</name>
    <dbReference type="NCBI Taxonomy" id="1368476"/>
    <lineage>
        <taxon>Bacteria</taxon>
        <taxon>Bacillati</taxon>
        <taxon>Bacillota</taxon>
        <taxon>Bacilli</taxon>
        <taxon>Bacillales</taxon>
        <taxon>Bacillaceae</taxon>
        <taxon>Lysinibacillus</taxon>
    </lineage>
</organism>
<name>A0A3M8GYX3_9BACI</name>
<gene>
    <name evidence="1" type="ORF">EC501_17905</name>
</gene>
<protein>
    <submittedName>
        <fullName evidence="1">Uncharacterized protein</fullName>
    </submittedName>
</protein>
<proteinExistence type="predicted"/>
<evidence type="ECO:0000313" key="2">
    <source>
        <dbReference type="Proteomes" id="UP000279909"/>
    </source>
</evidence>
<dbReference type="OrthoDB" id="2733915at2"/>
<evidence type="ECO:0000313" key="1">
    <source>
        <dbReference type="EMBL" id="RNC95428.1"/>
    </source>
</evidence>
<dbReference type="Proteomes" id="UP000279909">
    <property type="component" value="Unassembled WGS sequence"/>
</dbReference>
<sequence length="226" mass="25581">MSVSKGFLKKIQSWAVDKKSDSIAFLPFQGDGNPYKSKVFLVGAKPELHFHLDAGDIEIYADSLVDSKLFHDVFHDEMSREYKGSINFAKWVEEHLNASVTLSSVNCFISDPDNLKQLKKSKHPLYIQGFEVFQQVLNEFEPNILVLQGASAYKLFLEQFQHQLVELREQDINETVANLERKGVIAKLQLNNGGIVDVLVCRSMGYFGKEGNSFGQIKSTLIQLLH</sequence>
<dbReference type="RefSeq" id="WP_122973698.1">
    <property type="nucleotide sequence ID" value="NZ_RHLQ01000084.1"/>
</dbReference>
<reference evidence="1 2" key="1">
    <citation type="journal article" date="2014" name="Int. J. Syst. Evol. Microbiol.">
        <title>Lysinibacillus halotolerans sp. nov., isolated from saline-alkaline soil.</title>
        <authorList>
            <person name="Kong D."/>
            <person name="Wang Y."/>
            <person name="Zhao B."/>
            <person name="Li Y."/>
            <person name="Song J."/>
            <person name="Zhai Y."/>
            <person name="Zhang C."/>
            <person name="Wang H."/>
            <person name="Chen X."/>
            <person name="Zhao B."/>
            <person name="Ruan Z."/>
        </authorList>
    </citation>
    <scope>NUCLEOTIDE SEQUENCE [LARGE SCALE GENOMIC DNA]</scope>
    <source>
        <strain evidence="1 2">MCCC 1A12703</strain>
    </source>
</reference>
<dbReference type="AlphaFoldDB" id="A0A3M8GYX3"/>
<keyword evidence="2" id="KW-1185">Reference proteome</keyword>
<accession>A0A3M8GYX3</accession>